<dbReference type="GO" id="GO:0019646">
    <property type="term" value="P:aerobic electron transport chain"/>
    <property type="evidence" value="ECO:0007669"/>
    <property type="project" value="TreeGrafter"/>
</dbReference>
<proteinExistence type="predicted"/>
<evidence type="ECO:0000313" key="7">
    <source>
        <dbReference type="Proteomes" id="UP000053091"/>
    </source>
</evidence>
<evidence type="ECO:0000256" key="3">
    <source>
        <dbReference type="ARBA" id="ARBA00022827"/>
    </source>
</evidence>
<evidence type="ECO:0000259" key="5">
    <source>
        <dbReference type="Pfam" id="PF07992"/>
    </source>
</evidence>
<organism evidence="6">
    <name type="scientific">Lentimicrobium saccharophilum</name>
    <dbReference type="NCBI Taxonomy" id="1678841"/>
    <lineage>
        <taxon>Bacteria</taxon>
        <taxon>Pseudomonadati</taxon>
        <taxon>Bacteroidota</taxon>
        <taxon>Bacteroidia</taxon>
        <taxon>Bacteroidales</taxon>
        <taxon>Lentimicrobiaceae</taxon>
        <taxon>Lentimicrobium</taxon>
    </lineage>
</organism>
<dbReference type="GO" id="GO:0003955">
    <property type="term" value="F:NAD(P)H dehydrogenase (quinone) activity"/>
    <property type="evidence" value="ECO:0007669"/>
    <property type="project" value="TreeGrafter"/>
</dbReference>
<evidence type="ECO:0000256" key="1">
    <source>
        <dbReference type="ARBA" id="ARBA00001974"/>
    </source>
</evidence>
<dbReference type="Pfam" id="PF07992">
    <property type="entry name" value="Pyr_redox_2"/>
    <property type="match status" value="1"/>
</dbReference>
<dbReference type="EMBL" id="DF968182">
    <property type="protein sequence ID" value="GAP42210.1"/>
    <property type="molecule type" value="Genomic_DNA"/>
</dbReference>
<dbReference type="RefSeq" id="WP_062037559.1">
    <property type="nucleotide sequence ID" value="NZ_DF968182.1"/>
</dbReference>
<gene>
    <name evidence="6" type="ORF">TBC1_11339</name>
</gene>
<sequence>MARVVVLGAGIAGHTAAAFLRKKLSKNHQVIVVAPSAYYQWIPSNIWVGVGRMTIDQVRFRLAPLYKRWGIDFRQAKAVSIHPEGEGQDAGPFVSIEYTSDEKRGINERVAYDYLVNATGPRLNFEATPGLGPGKNTVSVCSYDHASHAWKELHESLAKMEKGEKQRFVIGTGHPTATCQGAAFEYILNVAFEIRKRKLEHLAEITWLTNEYELGDFGMGGAYIKRGGYITSTRVFAESFLGENNIKWIKRAGVTKVEPGLIHYETLDGEELQIGFDFSMLIPGFAGAGLQAFDKNGGNITSELFAPNGFMKVDADYSPKPYEEWKASDWPETYQSPAFPNIYAPGIAFAPPHAISKPMTSKKGLAIYPAPPRTGMPSGVMGKVVALNLINEITSGRQEFKHKASMGRMGAACIVSAGYGMRRGAAATMTVFPIVPDWEKYPEFGRSIGYTMGEAGLAGHWMKWFMHYMFLHKAKGYPFWWLLPE</sequence>
<evidence type="ECO:0000256" key="2">
    <source>
        <dbReference type="ARBA" id="ARBA00022630"/>
    </source>
</evidence>
<feature type="domain" description="FAD/NAD(P)-binding" evidence="5">
    <location>
        <begin position="3"/>
        <end position="173"/>
    </location>
</feature>
<evidence type="ECO:0000256" key="4">
    <source>
        <dbReference type="ARBA" id="ARBA00023002"/>
    </source>
</evidence>
<dbReference type="SUPFAM" id="SSF51905">
    <property type="entry name" value="FAD/NAD(P)-binding domain"/>
    <property type="match status" value="2"/>
</dbReference>
<accession>A0A0S7BVN9</accession>
<keyword evidence="2" id="KW-0285">Flavoprotein</keyword>
<dbReference type="InterPro" id="IPR023753">
    <property type="entry name" value="FAD/NAD-binding_dom"/>
</dbReference>
<reference evidence="6" key="1">
    <citation type="journal article" date="2015" name="Genome Announc.">
        <title>Draft Genome Sequence of Bacteroidales Strain TBC1, a Novel Isolate from a Methanogenic Wastewater Treatment System.</title>
        <authorList>
            <person name="Tourlousse D.M."/>
            <person name="Matsuura N."/>
            <person name="Sun L."/>
            <person name="Toyonaga M."/>
            <person name="Kuroda K."/>
            <person name="Ohashi A."/>
            <person name="Cruz R."/>
            <person name="Yamaguchi T."/>
            <person name="Sekiguchi Y."/>
        </authorList>
    </citation>
    <scope>NUCLEOTIDE SEQUENCE [LARGE SCALE GENOMIC DNA]</scope>
    <source>
        <strain evidence="6">TBC1</strain>
    </source>
</reference>
<dbReference type="PANTHER" id="PTHR42913">
    <property type="entry name" value="APOPTOSIS-INDUCING FACTOR 1"/>
    <property type="match status" value="1"/>
</dbReference>
<dbReference type="PATRIC" id="fig|1678841.3.peg.391"/>
<dbReference type="Proteomes" id="UP000053091">
    <property type="component" value="Unassembled WGS sequence"/>
</dbReference>
<protein>
    <submittedName>
        <fullName evidence="6">Sulfide-quinone oxidoreductase</fullName>
    </submittedName>
</protein>
<keyword evidence="4" id="KW-0560">Oxidoreductase</keyword>
<dbReference type="PANTHER" id="PTHR42913:SF6">
    <property type="entry name" value="SULFIDE-QUINONE REDUCTASE"/>
    <property type="match status" value="1"/>
</dbReference>
<dbReference type="Gene3D" id="3.50.50.100">
    <property type="match status" value="1"/>
</dbReference>
<dbReference type="STRING" id="1678841.TBC1_11339"/>
<dbReference type="InterPro" id="IPR051169">
    <property type="entry name" value="NADH-Q_oxidoreductase"/>
</dbReference>
<comment type="cofactor">
    <cofactor evidence="1">
        <name>FAD</name>
        <dbReference type="ChEBI" id="CHEBI:57692"/>
    </cofactor>
</comment>
<dbReference type="OrthoDB" id="9781621at2"/>
<evidence type="ECO:0000313" key="6">
    <source>
        <dbReference type="EMBL" id="GAP42210.1"/>
    </source>
</evidence>
<dbReference type="InterPro" id="IPR036188">
    <property type="entry name" value="FAD/NAD-bd_sf"/>
</dbReference>
<keyword evidence="3" id="KW-0274">FAD</keyword>
<dbReference type="AlphaFoldDB" id="A0A0S7BVN9"/>
<keyword evidence="7" id="KW-1185">Reference proteome</keyword>
<name>A0A0S7BVN9_9BACT</name>